<feature type="compositionally biased region" description="Polar residues" evidence="1">
    <location>
        <begin position="35"/>
        <end position="44"/>
    </location>
</feature>
<proteinExistence type="predicted"/>
<feature type="region of interest" description="Disordered" evidence="1">
    <location>
        <begin position="1"/>
        <end position="137"/>
    </location>
</feature>
<accession>A0A9N7TGY1</accession>
<feature type="compositionally biased region" description="Basic and acidic residues" evidence="1">
    <location>
        <begin position="69"/>
        <end position="93"/>
    </location>
</feature>
<organism evidence="2 3">
    <name type="scientific">Pleuronectes platessa</name>
    <name type="common">European plaice</name>
    <dbReference type="NCBI Taxonomy" id="8262"/>
    <lineage>
        <taxon>Eukaryota</taxon>
        <taxon>Metazoa</taxon>
        <taxon>Chordata</taxon>
        <taxon>Craniata</taxon>
        <taxon>Vertebrata</taxon>
        <taxon>Euteleostomi</taxon>
        <taxon>Actinopterygii</taxon>
        <taxon>Neopterygii</taxon>
        <taxon>Teleostei</taxon>
        <taxon>Neoteleostei</taxon>
        <taxon>Acanthomorphata</taxon>
        <taxon>Carangaria</taxon>
        <taxon>Pleuronectiformes</taxon>
        <taxon>Pleuronectoidei</taxon>
        <taxon>Pleuronectidae</taxon>
        <taxon>Pleuronectes</taxon>
    </lineage>
</organism>
<dbReference type="Proteomes" id="UP001153269">
    <property type="component" value="Unassembled WGS sequence"/>
</dbReference>
<comment type="caution">
    <text evidence="2">The sequence shown here is derived from an EMBL/GenBank/DDBJ whole genome shotgun (WGS) entry which is preliminary data.</text>
</comment>
<evidence type="ECO:0000256" key="1">
    <source>
        <dbReference type="SAM" id="MobiDB-lite"/>
    </source>
</evidence>
<protein>
    <submittedName>
        <fullName evidence="2">Uncharacterized protein</fullName>
    </submittedName>
</protein>
<reference evidence="2" key="1">
    <citation type="submission" date="2020-03" db="EMBL/GenBank/DDBJ databases">
        <authorList>
            <person name="Weist P."/>
        </authorList>
    </citation>
    <scope>NUCLEOTIDE SEQUENCE</scope>
</reference>
<name>A0A9N7TGY1_PLEPL</name>
<dbReference type="EMBL" id="CADEAL010000001">
    <property type="protein sequence ID" value="CAB1412316.1"/>
    <property type="molecule type" value="Genomic_DNA"/>
</dbReference>
<dbReference type="AlphaFoldDB" id="A0A9N7TGY1"/>
<evidence type="ECO:0000313" key="3">
    <source>
        <dbReference type="Proteomes" id="UP001153269"/>
    </source>
</evidence>
<evidence type="ECO:0000313" key="2">
    <source>
        <dbReference type="EMBL" id="CAB1412316.1"/>
    </source>
</evidence>
<gene>
    <name evidence="2" type="ORF">PLEPLA_LOCUS7</name>
</gene>
<sequence>MGLEEERGGGGADTGQALKDVYSQDKQDPAGGEQTGPSSYTEQGDSCPGHKPLFNTTPLATDGKRRGKKDREGDRSAEERAEGDGGKRMREGECVGGREGGRGRKVVVFVLRTLHPPPPRGVPALTPAQPVPKPTGS</sequence>
<keyword evidence="3" id="KW-1185">Reference proteome</keyword>